<dbReference type="InterPro" id="IPR036465">
    <property type="entry name" value="vWFA_dom_sf"/>
</dbReference>
<feature type="domain" description="VWFA" evidence="3">
    <location>
        <begin position="634"/>
        <end position="827"/>
    </location>
</feature>
<gene>
    <name evidence="5" type="ORF">UPYG_G00090320</name>
</gene>
<dbReference type="PROSITE" id="PS50127">
    <property type="entry name" value="UBC_2"/>
    <property type="match status" value="1"/>
</dbReference>
<protein>
    <submittedName>
        <fullName evidence="5">Uncharacterized protein</fullName>
    </submittedName>
</protein>
<evidence type="ECO:0000259" key="2">
    <source>
        <dbReference type="PROSITE" id="PS50127"/>
    </source>
</evidence>
<dbReference type="SMART" id="SM00504">
    <property type="entry name" value="Ubox"/>
    <property type="match status" value="1"/>
</dbReference>
<dbReference type="EMBL" id="JAGEUA010000002">
    <property type="protein sequence ID" value="KAL1007693.1"/>
    <property type="molecule type" value="Genomic_DNA"/>
</dbReference>
<dbReference type="Pfam" id="PF13519">
    <property type="entry name" value="VWA_2"/>
    <property type="match status" value="1"/>
</dbReference>
<feature type="region of interest" description="Disordered" evidence="1">
    <location>
        <begin position="1"/>
        <end position="33"/>
    </location>
</feature>
<dbReference type="PROSITE" id="PS51698">
    <property type="entry name" value="U_BOX"/>
    <property type="match status" value="1"/>
</dbReference>
<evidence type="ECO:0000313" key="5">
    <source>
        <dbReference type="EMBL" id="KAL1007693.1"/>
    </source>
</evidence>
<proteinExistence type="predicted"/>
<dbReference type="SUPFAM" id="SSF57850">
    <property type="entry name" value="RING/U-box"/>
    <property type="match status" value="1"/>
</dbReference>
<dbReference type="CDD" id="cd23833">
    <property type="entry name" value="UBCc_ApmR795-like"/>
    <property type="match status" value="1"/>
</dbReference>
<dbReference type="InterPro" id="IPR002035">
    <property type="entry name" value="VWF_A"/>
</dbReference>
<dbReference type="Gene3D" id="3.30.40.10">
    <property type="entry name" value="Zinc/RING finger domain, C3HC4 (zinc finger)"/>
    <property type="match status" value="1"/>
</dbReference>
<evidence type="ECO:0000256" key="1">
    <source>
        <dbReference type="SAM" id="MobiDB-lite"/>
    </source>
</evidence>
<keyword evidence="6" id="KW-1185">Reference proteome</keyword>
<reference evidence="5 6" key="1">
    <citation type="submission" date="2024-06" db="EMBL/GenBank/DDBJ databases">
        <authorList>
            <person name="Pan Q."/>
            <person name="Wen M."/>
            <person name="Jouanno E."/>
            <person name="Zahm M."/>
            <person name="Klopp C."/>
            <person name="Cabau C."/>
            <person name="Louis A."/>
            <person name="Berthelot C."/>
            <person name="Parey E."/>
            <person name="Roest Crollius H."/>
            <person name="Montfort J."/>
            <person name="Robinson-Rechavi M."/>
            <person name="Bouchez O."/>
            <person name="Lampietro C."/>
            <person name="Lopez Roques C."/>
            <person name="Donnadieu C."/>
            <person name="Postlethwait J."/>
            <person name="Bobe J."/>
            <person name="Verreycken H."/>
            <person name="Guiguen Y."/>
        </authorList>
    </citation>
    <scope>NUCLEOTIDE SEQUENCE [LARGE SCALE GENOMIC DNA]</scope>
    <source>
        <strain evidence="5">Up_M1</strain>
        <tissue evidence="5">Testis</tissue>
    </source>
</reference>
<dbReference type="PANTHER" id="PTHR24068">
    <property type="entry name" value="UBIQUITIN-CONJUGATING ENZYME E2"/>
    <property type="match status" value="1"/>
</dbReference>
<comment type="caution">
    <text evidence="5">The sequence shown here is derived from an EMBL/GenBank/DDBJ whole genome shotgun (WGS) entry which is preliminary data.</text>
</comment>
<dbReference type="Gene3D" id="3.10.110.10">
    <property type="entry name" value="Ubiquitin Conjugating Enzyme"/>
    <property type="match status" value="1"/>
</dbReference>
<feature type="domain" description="U-box" evidence="4">
    <location>
        <begin position="1049"/>
        <end position="1124"/>
    </location>
</feature>
<sequence length="1127" mass="127785">MSLKETASLRRCSKPSVGSDYTAVKHPSPRDLSRQLSSRCQRIFKMDLIFNCLHQHRLDAYYGQFLTLGVKDEHDFADGVTAEDLDKMGLSQVEKNRFAKMKASIQRVKAPQQVLHIKKKLKAFYVLYTYPHLPEPKEVRDLDPDQNTIEDLMLRICHQESVGNSKAVCLFTSDGMPLTDDSFFNAWSLKDRHIENGSELYVVFTPKENLSPALPVQQGEKMTEMSGKDNIRCHVMLKGDYDVKVDLASTTLSDLRCKLSAISGIPAYVLHYKDYCGGVGRTLKEAGMNGESTEHFYLSSFSEDDQEYETDFFFSDVEPSVKQTQKGLSAFFSSLYAIQQEFLNEGTETRDPLIEVTSYIRKLSGCSPLAQSLYTVLYKNETGTRTQKIAVVEGLYALFRELLPSVHKRRGEKIIGDAEVFENAPVCWAYLFSAAKKKSYPHDVYKPVNLTSESGQRFCEPVQVPGTDTVFEREYVLQRIKAGGRIPNSSVRIRKETSISRAADIEKILLSMPLFITTFPKWDPSEFVTGQNFQVDVDETFSEMSEAVKDYGHLMVTPPLHLKDIGVSGPRLILLDEDNLGVYISKPKGSPQDILVLDCIAMKEKTLNVDELANKIRDTRSDQNFMTTRTPKEAILVVVDSSSSMNEKCYDSDDKMTRLDAVKQLFDNFATRSMAYNFHHVIGLMKFDSSVKTLHTFTETLETFKDHIHSLEASGCTVLYDALKRGMLQLKEVGEQFPDCRLRIICLTDGKDDGSMTEPDAVTTQLMSSNIVVDAIIVGKEDNNVLHGISNATGGCCFKPETSKAGLKLFEMETVLSLEMRKLKRKLDPSYIKSESVLVALFANRGYDDKPEVALPSGINNKVTVTENVLKRRIQESKSGRFLEKDKRILEELKSLHCDPHPFCTILPSESDLTFWKILMQGPPETPYGDGVFELYCQFGADYPVKPPLMRFVTPVYHCNINSVGRICHNIFDRSYNAHITIREILDAVYGILIVPEPEDPLDSILAEEYLTSREKYEEEAKKNTEDVAGYSLDDLEKKLVGEDLTEKFIPSHLICPLTNKLFVDPVTNPEGTVYERKAIERHLKSSWIGTDPKTNTRMTISDLKPYHEMKKMVRDYRKRQIQENDD</sequence>
<accession>A0ABD0XFM4</accession>
<organism evidence="5 6">
    <name type="scientific">Umbra pygmaea</name>
    <name type="common">Eastern mudminnow</name>
    <dbReference type="NCBI Taxonomy" id="75934"/>
    <lineage>
        <taxon>Eukaryota</taxon>
        <taxon>Metazoa</taxon>
        <taxon>Chordata</taxon>
        <taxon>Craniata</taxon>
        <taxon>Vertebrata</taxon>
        <taxon>Euteleostomi</taxon>
        <taxon>Actinopterygii</taxon>
        <taxon>Neopterygii</taxon>
        <taxon>Teleostei</taxon>
        <taxon>Protacanthopterygii</taxon>
        <taxon>Esociformes</taxon>
        <taxon>Umbridae</taxon>
        <taxon>Umbra</taxon>
    </lineage>
</organism>
<dbReference type="Pfam" id="PF04564">
    <property type="entry name" value="U-box"/>
    <property type="match status" value="1"/>
</dbReference>
<dbReference type="SMART" id="SM00212">
    <property type="entry name" value="UBCc"/>
    <property type="match status" value="1"/>
</dbReference>
<dbReference type="InterPro" id="IPR003613">
    <property type="entry name" value="Ubox_domain"/>
</dbReference>
<evidence type="ECO:0000259" key="4">
    <source>
        <dbReference type="PROSITE" id="PS51698"/>
    </source>
</evidence>
<dbReference type="SUPFAM" id="SSF53300">
    <property type="entry name" value="vWA-like"/>
    <property type="match status" value="1"/>
</dbReference>
<evidence type="ECO:0000313" key="6">
    <source>
        <dbReference type="Proteomes" id="UP001557470"/>
    </source>
</evidence>
<dbReference type="CDD" id="cd00198">
    <property type="entry name" value="vWFA"/>
    <property type="match status" value="1"/>
</dbReference>
<dbReference type="InterPro" id="IPR013083">
    <property type="entry name" value="Znf_RING/FYVE/PHD"/>
</dbReference>
<dbReference type="SUPFAM" id="SSF54495">
    <property type="entry name" value="UBC-like"/>
    <property type="match status" value="1"/>
</dbReference>
<dbReference type="Pfam" id="PF00179">
    <property type="entry name" value="UQ_con"/>
    <property type="match status" value="1"/>
</dbReference>
<dbReference type="SMART" id="SM00327">
    <property type="entry name" value="VWA"/>
    <property type="match status" value="1"/>
</dbReference>
<dbReference type="PROSITE" id="PS50234">
    <property type="entry name" value="VWFA"/>
    <property type="match status" value="1"/>
</dbReference>
<evidence type="ECO:0000259" key="3">
    <source>
        <dbReference type="PROSITE" id="PS50234"/>
    </source>
</evidence>
<feature type="domain" description="UBC core" evidence="2">
    <location>
        <begin position="884"/>
        <end position="1030"/>
    </location>
</feature>
<dbReference type="InterPro" id="IPR016135">
    <property type="entry name" value="UBQ-conjugating_enzyme/RWD"/>
</dbReference>
<dbReference type="AlphaFoldDB" id="A0ABD0XFM4"/>
<dbReference type="Gene3D" id="3.40.50.410">
    <property type="entry name" value="von Willebrand factor, type A domain"/>
    <property type="match status" value="1"/>
</dbReference>
<dbReference type="Proteomes" id="UP001557470">
    <property type="component" value="Unassembled WGS sequence"/>
</dbReference>
<dbReference type="InterPro" id="IPR000608">
    <property type="entry name" value="UBC"/>
</dbReference>
<name>A0ABD0XFM4_UMBPY</name>
<dbReference type="CDD" id="cd16655">
    <property type="entry name" value="RING-Ubox_WDSUB1-like"/>
    <property type="match status" value="1"/>
</dbReference>